<evidence type="ECO:0000313" key="3">
    <source>
        <dbReference type="Proteomes" id="UP000215383"/>
    </source>
</evidence>
<proteinExistence type="predicted"/>
<dbReference type="EMBL" id="LT906446">
    <property type="protein sequence ID" value="SNU99335.1"/>
    <property type="molecule type" value="Genomic_DNA"/>
</dbReference>
<dbReference type="AlphaFoldDB" id="A0A239TP66"/>
<organism evidence="2 3">
    <name type="scientific">Megamonas hypermegale</name>
    <dbReference type="NCBI Taxonomy" id="158847"/>
    <lineage>
        <taxon>Bacteria</taxon>
        <taxon>Bacillati</taxon>
        <taxon>Bacillota</taxon>
        <taxon>Negativicutes</taxon>
        <taxon>Selenomonadales</taxon>
        <taxon>Selenomonadaceae</taxon>
        <taxon>Megamonas</taxon>
    </lineage>
</organism>
<gene>
    <name evidence="2" type="ORF">SAMEA4364220_01089</name>
</gene>
<feature type="region of interest" description="Disordered" evidence="1">
    <location>
        <begin position="44"/>
        <end position="146"/>
    </location>
</feature>
<reference evidence="2 3" key="1">
    <citation type="submission" date="2017-06" db="EMBL/GenBank/DDBJ databases">
        <authorList>
            <consortium name="Pathogen Informatics"/>
        </authorList>
    </citation>
    <scope>NUCLEOTIDE SEQUENCE [LARGE SCALE GENOMIC DNA]</scope>
    <source>
        <strain evidence="2 3">NCTC10570</strain>
    </source>
</reference>
<keyword evidence="3" id="KW-1185">Reference proteome</keyword>
<dbReference type="RefSeq" id="WP_027889790.1">
    <property type="nucleotide sequence ID" value="NZ_CASFMS010000006.1"/>
</dbReference>
<protein>
    <submittedName>
        <fullName evidence="2">Uncharacterized protein</fullName>
    </submittedName>
</protein>
<accession>A0A239TP66</accession>
<feature type="compositionally biased region" description="Basic and acidic residues" evidence="1">
    <location>
        <begin position="47"/>
        <end position="145"/>
    </location>
</feature>
<dbReference type="GeneID" id="78507097"/>
<dbReference type="eggNOG" id="ENOG5033IS1">
    <property type="taxonomic scope" value="Bacteria"/>
</dbReference>
<evidence type="ECO:0000256" key="1">
    <source>
        <dbReference type="SAM" id="MobiDB-lite"/>
    </source>
</evidence>
<sequence>MLELFTKKTKKVIGIAALTCFLATPISYTMSVSSAAAAALDNQIQFDQRHEPRHDRDNDRWDKDKKRPPKNDRWDKDKNPPPRHDRDKDRWDKDKKNPPPPPPRHDRDKDRWDKDKKNPPPPPPRHDRDKDRWDRDDDKDYDKGDITTAVLVGGVIGAIIAKNT</sequence>
<dbReference type="Proteomes" id="UP000215383">
    <property type="component" value="Chromosome 1"/>
</dbReference>
<evidence type="ECO:0000313" key="2">
    <source>
        <dbReference type="EMBL" id="SNU99335.1"/>
    </source>
</evidence>
<name>A0A239TP66_9FIRM</name>